<evidence type="ECO:0000256" key="6">
    <source>
        <dbReference type="ARBA" id="ARBA00023065"/>
    </source>
</evidence>
<keyword evidence="9 10" id="KW-0066">ATP synthesis</keyword>
<dbReference type="CDD" id="cd12152">
    <property type="entry name" value="F1-ATPase_delta"/>
    <property type="match status" value="1"/>
</dbReference>
<evidence type="ECO:0000259" key="14">
    <source>
        <dbReference type="Pfam" id="PF02823"/>
    </source>
</evidence>
<dbReference type="SUPFAM" id="SSF51344">
    <property type="entry name" value="Epsilon subunit of F1F0-ATP synthase N-terminal domain"/>
    <property type="match status" value="1"/>
</dbReference>
<dbReference type="HAMAP" id="MF_00530">
    <property type="entry name" value="ATP_synth_epsil_bac"/>
    <property type="match status" value="1"/>
</dbReference>
<keyword evidence="7 10" id="KW-0472">Membrane</keyword>
<dbReference type="GO" id="GO:0045259">
    <property type="term" value="C:proton-transporting ATP synthase complex"/>
    <property type="evidence" value="ECO:0007669"/>
    <property type="project" value="UniProtKB-KW"/>
</dbReference>
<keyword evidence="6 10" id="KW-0406">Ion transport</keyword>
<keyword evidence="5 10" id="KW-0813">Transport</keyword>
<dbReference type="EMBL" id="DTHO01000022">
    <property type="protein sequence ID" value="HGG99368.1"/>
    <property type="molecule type" value="Genomic_DNA"/>
</dbReference>
<dbReference type="AlphaFoldDB" id="A0A7C4ELW5"/>
<evidence type="ECO:0000256" key="2">
    <source>
        <dbReference type="ARBA" id="ARBA00004202"/>
    </source>
</evidence>
<evidence type="ECO:0000256" key="5">
    <source>
        <dbReference type="ARBA" id="ARBA00022448"/>
    </source>
</evidence>
<dbReference type="PANTHER" id="PTHR13822:SF10">
    <property type="entry name" value="ATP SYNTHASE EPSILON CHAIN, CHLOROPLASTIC"/>
    <property type="match status" value="1"/>
</dbReference>
<dbReference type="InterPro" id="IPR036794">
    <property type="entry name" value="ATP_F1_dsu/esu_C_sf"/>
</dbReference>
<keyword evidence="10" id="KW-0375">Hydrogen ion transport</keyword>
<dbReference type="NCBIfam" id="TIGR01216">
    <property type="entry name" value="ATP_synt_epsi"/>
    <property type="match status" value="1"/>
</dbReference>
<name>A0A7C4ELW5_9BACT</name>
<feature type="domain" description="ATP synthase F1 complex delta/epsilon subunit N-terminal" evidence="14">
    <location>
        <begin position="3"/>
        <end position="80"/>
    </location>
</feature>
<dbReference type="NCBIfam" id="NF009980">
    <property type="entry name" value="PRK13446.1"/>
    <property type="match status" value="1"/>
</dbReference>
<gene>
    <name evidence="10" type="primary">atpC</name>
    <name evidence="15" type="ORF">ENV75_02810</name>
</gene>
<evidence type="ECO:0000256" key="1">
    <source>
        <dbReference type="ARBA" id="ARBA00003543"/>
    </source>
</evidence>
<dbReference type="Pfam" id="PF00401">
    <property type="entry name" value="ATP-synt_DE"/>
    <property type="match status" value="1"/>
</dbReference>
<evidence type="ECO:0000256" key="3">
    <source>
        <dbReference type="ARBA" id="ARBA00005712"/>
    </source>
</evidence>
<dbReference type="Gene3D" id="1.20.5.440">
    <property type="entry name" value="ATP synthase delta/epsilon subunit, C-terminal domain"/>
    <property type="match status" value="1"/>
</dbReference>
<evidence type="ECO:0000256" key="8">
    <source>
        <dbReference type="ARBA" id="ARBA00023196"/>
    </source>
</evidence>
<comment type="subcellular location">
    <subcellularLocation>
        <location evidence="2 10">Cell membrane</location>
        <topology evidence="2 10">Peripheral membrane protein</topology>
    </subcellularLocation>
</comment>
<dbReference type="PANTHER" id="PTHR13822">
    <property type="entry name" value="ATP SYNTHASE DELTA/EPSILON CHAIN"/>
    <property type="match status" value="1"/>
</dbReference>
<reference evidence="15" key="1">
    <citation type="journal article" date="2020" name="mSystems">
        <title>Genome- and Community-Level Interaction Insights into Carbon Utilization and Element Cycling Functions of Hydrothermarchaeota in Hydrothermal Sediment.</title>
        <authorList>
            <person name="Zhou Z."/>
            <person name="Liu Y."/>
            <person name="Xu W."/>
            <person name="Pan J."/>
            <person name="Luo Z.H."/>
            <person name="Li M."/>
        </authorList>
    </citation>
    <scope>NUCLEOTIDE SEQUENCE [LARGE SCALE GENOMIC DNA]</scope>
    <source>
        <strain evidence="15">SpSt-788</strain>
    </source>
</reference>
<dbReference type="SUPFAM" id="SSF46604">
    <property type="entry name" value="Epsilon subunit of F1F0-ATP synthase C-terminal domain"/>
    <property type="match status" value="1"/>
</dbReference>
<dbReference type="InterPro" id="IPR036771">
    <property type="entry name" value="ATPsynth_dsu/esu_N"/>
</dbReference>
<comment type="similarity">
    <text evidence="3 10 11">Belongs to the ATPase epsilon chain family.</text>
</comment>
<feature type="coiled-coil region" evidence="12">
    <location>
        <begin position="81"/>
        <end position="108"/>
    </location>
</feature>
<accession>A0A7C4ELW5</accession>
<dbReference type="Gene3D" id="2.60.15.10">
    <property type="entry name" value="F0F1 ATP synthase delta/epsilon subunit, N-terminal"/>
    <property type="match status" value="1"/>
</dbReference>
<comment type="subunit">
    <text evidence="4 10 11">F-type ATPases have 2 components, CF(1) - the catalytic core - and CF(0) - the membrane proton channel. CF(1) has five subunits: alpha(3), beta(3), gamma(1), delta(1), epsilon(1). CF(0) has three main subunits: a, b and c.</text>
</comment>
<dbReference type="InterPro" id="IPR001469">
    <property type="entry name" value="ATP_synth_F1_dsu/esu"/>
</dbReference>
<dbReference type="GO" id="GO:0005886">
    <property type="term" value="C:plasma membrane"/>
    <property type="evidence" value="ECO:0007669"/>
    <property type="project" value="UniProtKB-SubCell"/>
</dbReference>
<dbReference type="GO" id="GO:0046933">
    <property type="term" value="F:proton-transporting ATP synthase activity, rotational mechanism"/>
    <property type="evidence" value="ECO:0007669"/>
    <property type="project" value="UniProtKB-UniRule"/>
</dbReference>
<evidence type="ECO:0000256" key="10">
    <source>
        <dbReference type="HAMAP-Rule" id="MF_00530"/>
    </source>
</evidence>
<evidence type="ECO:0000259" key="13">
    <source>
        <dbReference type="Pfam" id="PF00401"/>
    </source>
</evidence>
<evidence type="ECO:0000256" key="4">
    <source>
        <dbReference type="ARBA" id="ARBA00011648"/>
    </source>
</evidence>
<dbReference type="GO" id="GO:0005524">
    <property type="term" value="F:ATP binding"/>
    <property type="evidence" value="ECO:0007669"/>
    <property type="project" value="UniProtKB-UniRule"/>
</dbReference>
<evidence type="ECO:0000256" key="7">
    <source>
        <dbReference type="ARBA" id="ARBA00023136"/>
    </source>
</evidence>
<evidence type="ECO:0000256" key="9">
    <source>
        <dbReference type="ARBA" id="ARBA00023310"/>
    </source>
</evidence>
<dbReference type="InterPro" id="IPR020546">
    <property type="entry name" value="ATP_synth_F1_dsu/esu_N"/>
</dbReference>
<proteinExistence type="inferred from homology"/>
<dbReference type="Pfam" id="PF02823">
    <property type="entry name" value="ATP-synt_DE_N"/>
    <property type="match status" value="1"/>
</dbReference>
<evidence type="ECO:0000256" key="12">
    <source>
        <dbReference type="SAM" id="Coils"/>
    </source>
</evidence>
<sequence>MVKLEVITPYGEVINEEVDEVYATGAEGDFGVLSGHFPFMTAIKTGILTYKKGNETRYAFINRGYAEVLNDRMLLLVGSAEKAEEIDLERAKAALARAEERLRRAAAGEEIDFARAQAALERATTRIQIATKLIPR</sequence>
<feature type="domain" description="ATP synthase epsilon subunit C-terminal" evidence="13">
    <location>
        <begin position="84"/>
        <end position="130"/>
    </location>
</feature>
<keyword evidence="10" id="KW-1003">Cell membrane</keyword>
<evidence type="ECO:0000313" key="15">
    <source>
        <dbReference type="EMBL" id="HGG99368.1"/>
    </source>
</evidence>
<organism evidence="15">
    <name type="scientific">Thermodesulfovibrio aggregans</name>
    <dbReference type="NCBI Taxonomy" id="86166"/>
    <lineage>
        <taxon>Bacteria</taxon>
        <taxon>Pseudomonadati</taxon>
        <taxon>Nitrospirota</taxon>
        <taxon>Thermodesulfovibrionia</taxon>
        <taxon>Thermodesulfovibrionales</taxon>
        <taxon>Thermodesulfovibrionaceae</taxon>
        <taxon>Thermodesulfovibrio</taxon>
    </lineage>
</organism>
<dbReference type="InterPro" id="IPR020547">
    <property type="entry name" value="ATP_synth_F1_esu_C"/>
</dbReference>
<protein>
    <recommendedName>
        <fullName evidence="10">ATP synthase epsilon chain</fullName>
    </recommendedName>
    <alternativeName>
        <fullName evidence="10">ATP synthase F1 sector epsilon subunit</fullName>
    </alternativeName>
    <alternativeName>
        <fullName evidence="10">F-ATPase epsilon subunit</fullName>
    </alternativeName>
</protein>
<comment type="function">
    <text evidence="1 10">Produces ATP from ADP in the presence of a proton gradient across the membrane.</text>
</comment>
<comment type="caution">
    <text evidence="15">The sequence shown here is derived from an EMBL/GenBank/DDBJ whole genome shotgun (WGS) entry which is preliminary data.</text>
</comment>
<evidence type="ECO:0000256" key="11">
    <source>
        <dbReference type="RuleBase" id="RU003656"/>
    </source>
</evidence>
<keyword evidence="8 10" id="KW-0139">CF(1)</keyword>
<keyword evidence="12" id="KW-0175">Coiled coil</keyword>